<evidence type="ECO:0000313" key="2">
    <source>
        <dbReference type="Proteomes" id="UP000694892"/>
    </source>
</evidence>
<evidence type="ECO:0000313" key="1">
    <source>
        <dbReference type="EMBL" id="OCT64413.1"/>
    </source>
</evidence>
<reference evidence="2" key="1">
    <citation type="journal article" date="2016" name="Nature">
        <title>Genome evolution in the allotetraploid frog Xenopus laevis.</title>
        <authorList>
            <person name="Session A.M."/>
            <person name="Uno Y."/>
            <person name="Kwon T."/>
            <person name="Chapman J.A."/>
            <person name="Toyoda A."/>
            <person name="Takahashi S."/>
            <person name="Fukui A."/>
            <person name="Hikosaka A."/>
            <person name="Suzuki A."/>
            <person name="Kondo M."/>
            <person name="van Heeringen S.J."/>
            <person name="Quigley I."/>
            <person name="Heinz S."/>
            <person name="Ogino H."/>
            <person name="Ochi H."/>
            <person name="Hellsten U."/>
            <person name="Lyons J.B."/>
            <person name="Simakov O."/>
            <person name="Putnam N."/>
            <person name="Stites J."/>
            <person name="Kuroki Y."/>
            <person name="Tanaka T."/>
            <person name="Michiue T."/>
            <person name="Watanabe M."/>
            <person name="Bogdanovic O."/>
            <person name="Lister R."/>
            <person name="Georgiou G."/>
            <person name="Paranjpe S.S."/>
            <person name="van Kruijsbergen I."/>
            <person name="Shu S."/>
            <person name="Carlson J."/>
            <person name="Kinoshita T."/>
            <person name="Ohta Y."/>
            <person name="Mawaribuchi S."/>
            <person name="Jenkins J."/>
            <person name="Grimwood J."/>
            <person name="Schmutz J."/>
            <person name="Mitros T."/>
            <person name="Mozaffari S.V."/>
            <person name="Suzuki Y."/>
            <person name="Haramoto Y."/>
            <person name="Yamamoto T.S."/>
            <person name="Takagi C."/>
            <person name="Heald R."/>
            <person name="Miller K."/>
            <person name="Haudenschild C."/>
            <person name="Kitzman J."/>
            <person name="Nakayama T."/>
            <person name="Izutsu Y."/>
            <person name="Robert J."/>
            <person name="Fortriede J."/>
            <person name="Burns K."/>
            <person name="Lotay V."/>
            <person name="Karimi K."/>
            <person name="Yasuoka Y."/>
            <person name="Dichmann D.S."/>
            <person name="Flajnik M.F."/>
            <person name="Houston D.W."/>
            <person name="Shendure J."/>
            <person name="DuPasquier L."/>
            <person name="Vize P.D."/>
            <person name="Zorn A.M."/>
            <person name="Ito M."/>
            <person name="Marcotte E.M."/>
            <person name="Wallingford J.B."/>
            <person name="Ito Y."/>
            <person name="Asashima M."/>
            <person name="Ueno N."/>
            <person name="Matsuda Y."/>
            <person name="Veenstra G.J."/>
            <person name="Fujiyama A."/>
            <person name="Harland R.M."/>
            <person name="Taira M."/>
            <person name="Rokhsar D.S."/>
        </authorList>
    </citation>
    <scope>NUCLEOTIDE SEQUENCE [LARGE SCALE GENOMIC DNA]</scope>
    <source>
        <strain evidence="2">J</strain>
    </source>
</reference>
<sequence>MARGKSPSSHWPEMRSGCPYPLRPKQGTLVKKRMGEMQRSQLWAAWALEVLLEEVVNKAWAQRKENRFHTQPWRPPSSSVSAKPRVHGVGASDWSVIHILYIGTEYQSVIWKGPCPLMQDRILERWKTFLVYCFKVDADV</sequence>
<dbReference type="AlphaFoldDB" id="A0A974H4D0"/>
<organism evidence="1 2">
    <name type="scientific">Xenopus laevis</name>
    <name type="common">African clawed frog</name>
    <dbReference type="NCBI Taxonomy" id="8355"/>
    <lineage>
        <taxon>Eukaryota</taxon>
        <taxon>Metazoa</taxon>
        <taxon>Chordata</taxon>
        <taxon>Craniata</taxon>
        <taxon>Vertebrata</taxon>
        <taxon>Euteleostomi</taxon>
        <taxon>Amphibia</taxon>
        <taxon>Batrachia</taxon>
        <taxon>Anura</taxon>
        <taxon>Pipoidea</taxon>
        <taxon>Pipidae</taxon>
        <taxon>Xenopodinae</taxon>
        <taxon>Xenopus</taxon>
        <taxon>Xenopus</taxon>
    </lineage>
</organism>
<dbReference type="Proteomes" id="UP000694892">
    <property type="component" value="Chromosome 9_10L"/>
</dbReference>
<gene>
    <name evidence="1" type="ORF">XELAEV_18045512mg</name>
</gene>
<name>A0A974H4D0_XENLA</name>
<proteinExistence type="predicted"/>
<accession>A0A974H4D0</accession>
<dbReference type="EMBL" id="CM004482">
    <property type="protein sequence ID" value="OCT64413.1"/>
    <property type="molecule type" value="Genomic_DNA"/>
</dbReference>
<protein>
    <submittedName>
        <fullName evidence="1">Uncharacterized protein</fullName>
    </submittedName>
</protein>